<evidence type="ECO:0000256" key="7">
    <source>
        <dbReference type="SAM" id="Phobius"/>
    </source>
</evidence>
<dbReference type="EMBL" id="JAVRFF010000049">
    <property type="protein sequence ID" value="MDT0476858.1"/>
    <property type="molecule type" value="Genomic_DNA"/>
</dbReference>
<keyword evidence="3 6" id="KW-0378">Hydrolase</keyword>
<dbReference type="PANTHER" id="PTHR34978">
    <property type="entry name" value="POSSIBLE SENSOR-TRANSDUCER PROTEIN BLAR"/>
    <property type="match status" value="1"/>
</dbReference>
<comment type="cofactor">
    <cofactor evidence="6">
        <name>Zn(2+)</name>
        <dbReference type="ChEBI" id="CHEBI:29105"/>
    </cofactor>
    <text evidence="6">Binds 1 zinc ion per subunit.</text>
</comment>
<gene>
    <name evidence="9" type="ORF">RM863_32495</name>
</gene>
<evidence type="ECO:0000313" key="9">
    <source>
        <dbReference type="EMBL" id="MDT0476858.1"/>
    </source>
</evidence>
<sequence length="323" mass="33801">MIYAVWLPLLVPFLAGPLARRGAEQLPPRVAAWALTVLAAVLAVSSTAALALAGALRLPFVATRAHLSPALLGDASPVTDPAAATAVVALTALSVLLPREIHRHLRELRIAREEFADVPHAGDLYVRHDERPDAYALPGRPGRVVVTTGMLRALDAREREVLFAHERAHLAGRHHLFAVCAESAAALHPALRALRAPLSYALERWADESAARATGDRALTARAVGRAALAAHSASPAGPGPRPRFALGATAGPVPRRVAALLTAPARTRVPRGPLPRVLACLLLASVALSTAAALDAAADLHTGIEIAQGEHGLGEPRYSGSR</sequence>
<evidence type="ECO:0000259" key="8">
    <source>
        <dbReference type="Pfam" id="PF01435"/>
    </source>
</evidence>
<keyword evidence="10" id="KW-1185">Reference proteome</keyword>
<evidence type="ECO:0000256" key="1">
    <source>
        <dbReference type="ARBA" id="ARBA00022670"/>
    </source>
</evidence>
<evidence type="ECO:0000256" key="2">
    <source>
        <dbReference type="ARBA" id="ARBA00022723"/>
    </source>
</evidence>
<evidence type="ECO:0000313" key="10">
    <source>
        <dbReference type="Proteomes" id="UP001180489"/>
    </source>
</evidence>
<protein>
    <submittedName>
        <fullName evidence="9">M56 family metallopeptidase</fullName>
    </submittedName>
</protein>
<reference evidence="9" key="1">
    <citation type="submission" date="2024-05" db="EMBL/GenBank/DDBJ databases">
        <title>30 novel species of actinomycetes from the DSMZ collection.</title>
        <authorList>
            <person name="Nouioui I."/>
        </authorList>
    </citation>
    <scope>NUCLEOTIDE SEQUENCE</scope>
    <source>
        <strain evidence="9">DSM 41014</strain>
    </source>
</reference>
<evidence type="ECO:0000256" key="5">
    <source>
        <dbReference type="ARBA" id="ARBA00023049"/>
    </source>
</evidence>
<keyword evidence="1 6" id="KW-0645">Protease</keyword>
<evidence type="ECO:0000256" key="3">
    <source>
        <dbReference type="ARBA" id="ARBA00022801"/>
    </source>
</evidence>
<dbReference type="PANTHER" id="PTHR34978:SF3">
    <property type="entry name" value="SLR0241 PROTEIN"/>
    <property type="match status" value="1"/>
</dbReference>
<comment type="similarity">
    <text evidence="6">Belongs to the peptidase M48 family.</text>
</comment>
<dbReference type="RefSeq" id="WP_311637332.1">
    <property type="nucleotide sequence ID" value="NZ_JAVRFF010000049.1"/>
</dbReference>
<proteinExistence type="inferred from homology"/>
<keyword evidence="7" id="KW-1133">Transmembrane helix</keyword>
<comment type="caution">
    <text evidence="9">The sequence shown here is derived from an EMBL/GenBank/DDBJ whole genome shotgun (WGS) entry which is preliminary data.</text>
</comment>
<dbReference type="InterPro" id="IPR052173">
    <property type="entry name" value="Beta-lactam_resp_regulator"/>
</dbReference>
<feature type="domain" description="Peptidase M48" evidence="8">
    <location>
        <begin position="100"/>
        <end position="187"/>
    </location>
</feature>
<organism evidence="9 10">
    <name type="scientific">Streptomyces hintoniae</name>
    <dbReference type="NCBI Taxonomy" id="3075521"/>
    <lineage>
        <taxon>Bacteria</taxon>
        <taxon>Bacillati</taxon>
        <taxon>Actinomycetota</taxon>
        <taxon>Actinomycetes</taxon>
        <taxon>Kitasatosporales</taxon>
        <taxon>Streptomycetaceae</taxon>
        <taxon>Streptomyces</taxon>
    </lineage>
</organism>
<feature type="transmembrane region" description="Helical" evidence="7">
    <location>
        <begin position="31"/>
        <end position="56"/>
    </location>
</feature>
<accession>A0ABU2UU94</accession>
<keyword evidence="5 6" id="KW-0482">Metalloprotease</keyword>
<keyword evidence="2" id="KW-0479">Metal-binding</keyword>
<keyword evidence="7" id="KW-0472">Membrane</keyword>
<evidence type="ECO:0000256" key="4">
    <source>
        <dbReference type="ARBA" id="ARBA00022833"/>
    </source>
</evidence>
<dbReference type="CDD" id="cd07326">
    <property type="entry name" value="M56_BlaR1_MecR1_like"/>
    <property type="match status" value="1"/>
</dbReference>
<dbReference type="InterPro" id="IPR001915">
    <property type="entry name" value="Peptidase_M48"/>
</dbReference>
<dbReference type="Gene3D" id="3.30.2010.10">
    <property type="entry name" value="Metalloproteases ('zincins'), catalytic domain"/>
    <property type="match status" value="1"/>
</dbReference>
<name>A0ABU2UU94_9ACTN</name>
<dbReference type="Pfam" id="PF01435">
    <property type="entry name" value="Peptidase_M48"/>
    <property type="match status" value="1"/>
</dbReference>
<keyword evidence="4 6" id="KW-0862">Zinc</keyword>
<keyword evidence="7" id="KW-0812">Transmembrane</keyword>
<evidence type="ECO:0000256" key="6">
    <source>
        <dbReference type="RuleBase" id="RU003983"/>
    </source>
</evidence>
<dbReference type="Proteomes" id="UP001180489">
    <property type="component" value="Unassembled WGS sequence"/>
</dbReference>